<dbReference type="PANTHER" id="PTHR30294">
    <property type="entry name" value="MEMBRANE COMPONENT OF ABC TRANSPORTER YHHJ-RELATED"/>
    <property type="match status" value="1"/>
</dbReference>
<keyword evidence="2" id="KW-1003">Cell membrane</keyword>
<dbReference type="Gene3D" id="3.40.1710.10">
    <property type="entry name" value="abc type-2 transporter like domain"/>
    <property type="match status" value="1"/>
</dbReference>
<evidence type="ECO:0000259" key="7">
    <source>
        <dbReference type="Pfam" id="PF12698"/>
    </source>
</evidence>
<evidence type="ECO:0000313" key="9">
    <source>
        <dbReference type="Proteomes" id="UP001185092"/>
    </source>
</evidence>
<dbReference type="GO" id="GO:0140359">
    <property type="term" value="F:ABC-type transporter activity"/>
    <property type="evidence" value="ECO:0007669"/>
    <property type="project" value="InterPro"/>
</dbReference>
<feature type="domain" description="ABC-2 type transporter transmembrane" evidence="7">
    <location>
        <begin position="27"/>
        <end position="368"/>
    </location>
</feature>
<protein>
    <submittedName>
        <fullName evidence="8">ABC-2 type transport system permease protein</fullName>
    </submittedName>
</protein>
<dbReference type="Pfam" id="PF12698">
    <property type="entry name" value="ABC2_membrane_3"/>
    <property type="match status" value="1"/>
</dbReference>
<dbReference type="Proteomes" id="UP001185092">
    <property type="component" value="Unassembled WGS sequence"/>
</dbReference>
<reference evidence="8" key="1">
    <citation type="submission" date="2023-07" db="EMBL/GenBank/DDBJ databases">
        <title>Genomic Encyclopedia of Type Strains, Phase IV (KMG-IV): sequencing the most valuable type-strain genomes for metagenomic binning, comparative biology and taxonomic classification.</title>
        <authorList>
            <person name="Goeker M."/>
        </authorList>
    </citation>
    <scope>NUCLEOTIDE SEQUENCE</scope>
    <source>
        <strain evidence="8">DSM 26174</strain>
    </source>
</reference>
<name>A0AAE3XLN9_9BACT</name>
<organism evidence="8 9">
    <name type="scientific">Aureibacter tunicatorum</name>
    <dbReference type="NCBI Taxonomy" id="866807"/>
    <lineage>
        <taxon>Bacteria</taxon>
        <taxon>Pseudomonadati</taxon>
        <taxon>Bacteroidota</taxon>
        <taxon>Cytophagia</taxon>
        <taxon>Cytophagales</taxon>
        <taxon>Persicobacteraceae</taxon>
        <taxon>Aureibacter</taxon>
    </lineage>
</organism>
<dbReference type="GO" id="GO:0005886">
    <property type="term" value="C:plasma membrane"/>
    <property type="evidence" value="ECO:0007669"/>
    <property type="project" value="UniProtKB-SubCell"/>
</dbReference>
<dbReference type="AlphaFoldDB" id="A0AAE3XLN9"/>
<dbReference type="InterPro" id="IPR051449">
    <property type="entry name" value="ABC-2_transporter_component"/>
</dbReference>
<evidence type="ECO:0000313" key="8">
    <source>
        <dbReference type="EMBL" id="MDR6238230.1"/>
    </source>
</evidence>
<evidence type="ECO:0000256" key="4">
    <source>
        <dbReference type="ARBA" id="ARBA00022989"/>
    </source>
</evidence>
<keyword evidence="4 6" id="KW-1133">Transmembrane helix</keyword>
<proteinExistence type="predicted"/>
<keyword evidence="3 6" id="KW-0812">Transmembrane</keyword>
<accession>A0AAE3XLN9</accession>
<gene>
    <name evidence="8" type="ORF">HNQ88_001206</name>
</gene>
<dbReference type="RefSeq" id="WP_309937700.1">
    <property type="nucleotide sequence ID" value="NZ_AP025305.1"/>
</dbReference>
<evidence type="ECO:0000256" key="5">
    <source>
        <dbReference type="ARBA" id="ARBA00023136"/>
    </source>
</evidence>
<feature type="transmembrane region" description="Helical" evidence="6">
    <location>
        <begin position="181"/>
        <end position="204"/>
    </location>
</feature>
<feature type="transmembrane region" description="Helical" evidence="6">
    <location>
        <begin position="225"/>
        <end position="251"/>
    </location>
</feature>
<feature type="transmembrane region" description="Helical" evidence="6">
    <location>
        <begin position="354"/>
        <end position="374"/>
    </location>
</feature>
<evidence type="ECO:0000256" key="2">
    <source>
        <dbReference type="ARBA" id="ARBA00022475"/>
    </source>
</evidence>
<evidence type="ECO:0000256" key="3">
    <source>
        <dbReference type="ARBA" id="ARBA00022692"/>
    </source>
</evidence>
<comment type="caution">
    <text evidence="8">The sequence shown here is derived from an EMBL/GenBank/DDBJ whole genome shotgun (WGS) entry which is preliminary data.</text>
</comment>
<keyword evidence="5 6" id="KW-0472">Membrane</keyword>
<evidence type="ECO:0000256" key="1">
    <source>
        <dbReference type="ARBA" id="ARBA00004651"/>
    </source>
</evidence>
<dbReference type="EMBL" id="JAVDQD010000001">
    <property type="protein sequence ID" value="MDR6238230.1"/>
    <property type="molecule type" value="Genomic_DNA"/>
</dbReference>
<sequence>MKSSLNFIQLVKDEFHAFFHCKAAMLIVFAGVIFYSLLYNVLYMPNVVRDTPVVIVDHSQTFLSRSLIRAVKASSHCKVVSQESNIEHAKRLFIRQEAEAILQIPKSFEKELLSNRQTSVEVYASTRSFLYYSAIVKTISGAISEIQDFTNLKSYNNPKLNTPIKLISHNLYNKDEGYGNYLIPEVLVLILFQTLLIGIGMVSVNRNKAFADSTRSYSNWAIIQIIAARSICFMTVYILLSCIALGIIPSLFKLPAIGNQVQIFAFIIPFLFSTSMLGIALGSYFKDEESTMLAFVFASLPWLLLAGTSYPLELIPYPWKAMHYAMPATITTLNFVKMNAMGASLYQVREAYCILWIQSIVYFILAFFIIKAYIKKNMPQKR</sequence>
<feature type="transmembrane region" description="Helical" evidence="6">
    <location>
        <begin position="292"/>
        <end position="312"/>
    </location>
</feature>
<comment type="subcellular location">
    <subcellularLocation>
        <location evidence="1">Cell membrane</location>
        <topology evidence="1">Multi-pass membrane protein</topology>
    </subcellularLocation>
</comment>
<dbReference type="PANTHER" id="PTHR30294:SF46">
    <property type="entry name" value="ABC TRANSPORTER PERMEASE"/>
    <property type="match status" value="1"/>
</dbReference>
<dbReference type="InterPro" id="IPR013525">
    <property type="entry name" value="ABC2_TM"/>
</dbReference>
<keyword evidence="9" id="KW-1185">Reference proteome</keyword>
<feature type="transmembrane region" description="Helical" evidence="6">
    <location>
        <begin position="263"/>
        <end position="285"/>
    </location>
</feature>
<evidence type="ECO:0000256" key="6">
    <source>
        <dbReference type="SAM" id="Phobius"/>
    </source>
</evidence>
<feature type="transmembrane region" description="Helical" evidence="6">
    <location>
        <begin position="21"/>
        <end position="42"/>
    </location>
</feature>